<feature type="transmembrane region" description="Helical" evidence="5">
    <location>
        <begin position="92"/>
        <end position="116"/>
    </location>
</feature>
<feature type="transmembrane region" description="Helical" evidence="5">
    <location>
        <begin position="60"/>
        <end position="80"/>
    </location>
</feature>
<reference evidence="6 7" key="1">
    <citation type="submission" date="2016-10" db="EMBL/GenBank/DDBJ databases">
        <authorList>
            <person name="de Groot N.N."/>
        </authorList>
    </citation>
    <scope>NUCLEOTIDE SEQUENCE [LARGE SCALE GENOMIC DNA]</scope>
    <source>
        <strain evidence="6 7">ML2</strain>
    </source>
</reference>
<feature type="transmembrane region" description="Helical" evidence="5">
    <location>
        <begin position="205"/>
        <end position="226"/>
    </location>
</feature>
<comment type="subcellular location">
    <subcellularLocation>
        <location evidence="1">Membrane</location>
        <topology evidence="1">Multi-pass membrane protein</topology>
    </subcellularLocation>
</comment>
<evidence type="ECO:0000256" key="3">
    <source>
        <dbReference type="ARBA" id="ARBA00022989"/>
    </source>
</evidence>
<keyword evidence="2 5" id="KW-0812">Transmembrane</keyword>
<dbReference type="EMBL" id="FOVK01000020">
    <property type="protein sequence ID" value="SFO14129.1"/>
    <property type="molecule type" value="Genomic_DNA"/>
</dbReference>
<dbReference type="Proteomes" id="UP000181899">
    <property type="component" value="Unassembled WGS sequence"/>
</dbReference>
<sequence>MKDFLATPIFGILLSIVCYEVGILIQRRWRHPMLNPLLLAIVFVILILTVFDIPKETYDLGGSYILFLLGPATVVMAVPLYRQINLLKKDWLPILVGIFAGSVTSVLSVIGLAKVFHLDLEIAVSMLPKSVTTAIGMEISKEVGGVVSLTVAVIVLTGILGAVIGPFILKVLGIKDEVAQGVAMGTAAHAVGTSKAMELGETQGAMSGLSIGIAGLATVLIIPLLIRLLG</sequence>
<evidence type="ECO:0000256" key="4">
    <source>
        <dbReference type="ARBA" id="ARBA00023136"/>
    </source>
</evidence>
<dbReference type="AlphaFoldDB" id="A0A1I5ERR6"/>
<dbReference type="PANTHER" id="PTHR30249:SF0">
    <property type="entry name" value="PLASTIDAL GLYCOLATE_GLYCERATE TRANSLOCATOR 1, CHLOROPLASTIC"/>
    <property type="match status" value="1"/>
</dbReference>
<organism evidence="6 7">
    <name type="scientific">Proteiniclasticum ruminis</name>
    <dbReference type="NCBI Taxonomy" id="398199"/>
    <lineage>
        <taxon>Bacteria</taxon>
        <taxon>Bacillati</taxon>
        <taxon>Bacillota</taxon>
        <taxon>Clostridia</taxon>
        <taxon>Eubacteriales</taxon>
        <taxon>Clostridiaceae</taxon>
        <taxon>Proteiniclasticum</taxon>
    </lineage>
</organism>
<dbReference type="Pfam" id="PF04172">
    <property type="entry name" value="LrgB"/>
    <property type="match status" value="1"/>
</dbReference>
<dbReference type="RefSeq" id="WP_074913142.1">
    <property type="nucleotide sequence ID" value="NZ_FOVK01000020.1"/>
</dbReference>
<protein>
    <submittedName>
        <fullName evidence="6">TIGR00659 family protein</fullName>
    </submittedName>
</protein>
<dbReference type="GO" id="GO:0016020">
    <property type="term" value="C:membrane"/>
    <property type="evidence" value="ECO:0007669"/>
    <property type="project" value="UniProtKB-SubCell"/>
</dbReference>
<feature type="transmembrane region" description="Helical" evidence="5">
    <location>
        <begin position="37"/>
        <end position="54"/>
    </location>
</feature>
<name>A0A1I5ERR6_9CLOT</name>
<dbReference type="PANTHER" id="PTHR30249">
    <property type="entry name" value="PUTATIVE SEROTONIN TRANSPORTER"/>
    <property type="match status" value="1"/>
</dbReference>
<keyword evidence="4 5" id="KW-0472">Membrane</keyword>
<gene>
    <name evidence="6" type="ORF">SAMN04488695_1205</name>
</gene>
<proteinExistence type="predicted"/>
<keyword evidence="7" id="KW-1185">Reference proteome</keyword>
<dbReference type="InterPro" id="IPR007300">
    <property type="entry name" value="CidB/LrgB"/>
</dbReference>
<accession>A0A1I5ERR6</accession>
<keyword evidence="3 5" id="KW-1133">Transmembrane helix</keyword>
<feature type="transmembrane region" description="Helical" evidence="5">
    <location>
        <begin position="6"/>
        <end position="25"/>
    </location>
</feature>
<evidence type="ECO:0000313" key="6">
    <source>
        <dbReference type="EMBL" id="SFO14129.1"/>
    </source>
</evidence>
<evidence type="ECO:0000256" key="5">
    <source>
        <dbReference type="SAM" id="Phobius"/>
    </source>
</evidence>
<evidence type="ECO:0000313" key="7">
    <source>
        <dbReference type="Proteomes" id="UP000181899"/>
    </source>
</evidence>
<evidence type="ECO:0000256" key="1">
    <source>
        <dbReference type="ARBA" id="ARBA00004141"/>
    </source>
</evidence>
<feature type="transmembrane region" description="Helical" evidence="5">
    <location>
        <begin position="146"/>
        <end position="169"/>
    </location>
</feature>
<dbReference type="OrthoDB" id="9811701at2"/>
<evidence type="ECO:0000256" key="2">
    <source>
        <dbReference type="ARBA" id="ARBA00022692"/>
    </source>
</evidence>